<comment type="subcellular location">
    <subcellularLocation>
        <location evidence="1">Cell membrane</location>
        <topology evidence="1">Multi-pass membrane protein</topology>
    </subcellularLocation>
</comment>
<feature type="transmembrane region" description="Helical" evidence="9">
    <location>
        <begin position="62"/>
        <end position="85"/>
    </location>
</feature>
<feature type="transmembrane region" description="Helical" evidence="9">
    <location>
        <begin position="91"/>
        <end position="112"/>
    </location>
</feature>
<feature type="transmembrane region" description="Helical" evidence="9">
    <location>
        <begin position="239"/>
        <end position="266"/>
    </location>
</feature>
<feature type="compositionally biased region" description="Polar residues" evidence="8">
    <location>
        <begin position="1330"/>
        <end position="1343"/>
    </location>
</feature>
<dbReference type="Pfam" id="PF14613">
    <property type="entry name" value="HAM1_C"/>
    <property type="match status" value="1"/>
</dbReference>
<evidence type="ECO:0000259" key="11">
    <source>
        <dbReference type="Pfam" id="PF19343"/>
    </source>
</evidence>
<feature type="transmembrane region" description="Helical" evidence="9">
    <location>
        <begin position="385"/>
        <end position="404"/>
    </location>
</feature>
<dbReference type="InterPro" id="IPR003691">
    <property type="entry name" value="FluC"/>
</dbReference>
<proteinExistence type="inferred from homology"/>
<dbReference type="GeneID" id="98115045"/>
<accession>A0ABR4MT51</accession>
<evidence type="ECO:0000256" key="5">
    <source>
        <dbReference type="ARBA" id="ARBA00023136"/>
    </source>
</evidence>
<keyword evidence="5 9" id="KW-0472">Membrane</keyword>
<dbReference type="PANTHER" id="PTHR31138:SF1">
    <property type="entry name" value="PDZ DOMAIN-CONTAINING PROTEIN"/>
    <property type="match status" value="1"/>
</dbReference>
<reference evidence="12 13" key="1">
    <citation type="submission" date="2020-05" db="EMBL/GenBank/DDBJ databases">
        <title>Ceratocystis lukuohia genome.</title>
        <authorList>
            <person name="Harrington T.C."/>
            <person name="Kim K."/>
            <person name="Mayers C.G."/>
        </authorList>
    </citation>
    <scope>NUCLEOTIDE SEQUENCE [LARGE SCALE GENOMIC DNA]</scope>
    <source>
        <strain evidence="12 13">C4212</strain>
    </source>
</reference>
<feature type="region of interest" description="Disordered" evidence="8">
    <location>
        <begin position="666"/>
        <end position="685"/>
    </location>
</feature>
<dbReference type="InterPro" id="IPR045967">
    <property type="entry name" value="HAM1-like_N"/>
</dbReference>
<dbReference type="Pfam" id="PF19343">
    <property type="entry name" value="HAM1_N"/>
    <property type="match status" value="1"/>
</dbReference>
<protein>
    <submittedName>
        <fullName evidence="12">Uncharacterized protein</fullName>
    </submittedName>
</protein>
<keyword evidence="2" id="KW-1003">Cell membrane</keyword>
<evidence type="ECO:0000313" key="13">
    <source>
        <dbReference type="Proteomes" id="UP001610728"/>
    </source>
</evidence>
<keyword evidence="4 9" id="KW-1133">Transmembrane helix</keyword>
<evidence type="ECO:0000256" key="8">
    <source>
        <dbReference type="SAM" id="MobiDB-lite"/>
    </source>
</evidence>
<feature type="compositionally biased region" description="Basic and acidic residues" evidence="8">
    <location>
        <begin position="697"/>
        <end position="727"/>
    </location>
</feature>
<feature type="domain" description="HAM1-like N-terminal" evidence="11">
    <location>
        <begin position="481"/>
        <end position="1066"/>
    </location>
</feature>
<feature type="compositionally biased region" description="Acidic residues" evidence="8">
    <location>
        <begin position="1312"/>
        <end position="1329"/>
    </location>
</feature>
<evidence type="ECO:0000259" key="10">
    <source>
        <dbReference type="Pfam" id="PF14613"/>
    </source>
</evidence>
<evidence type="ECO:0000256" key="3">
    <source>
        <dbReference type="ARBA" id="ARBA00022692"/>
    </source>
</evidence>
<comment type="similarity">
    <text evidence="6">Belongs to the fluoride channel Fluc/FEX (TC 1.A.43) family.</text>
</comment>
<keyword evidence="13" id="KW-1185">Reference proteome</keyword>
<keyword evidence="3 9" id="KW-0812">Transmembrane</keyword>
<feature type="region of interest" description="Disordered" evidence="8">
    <location>
        <begin position="1"/>
        <end position="53"/>
    </location>
</feature>
<feature type="compositionally biased region" description="Polar residues" evidence="8">
    <location>
        <begin position="1"/>
        <end position="24"/>
    </location>
</feature>
<evidence type="ECO:0000256" key="4">
    <source>
        <dbReference type="ARBA" id="ARBA00022989"/>
    </source>
</evidence>
<feature type="compositionally biased region" description="Basic and acidic residues" evidence="8">
    <location>
        <begin position="144"/>
        <end position="185"/>
    </location>
</feature>
<dbReference type="Pfam" id="PF02537">
    <property type="entry name" value="CRCB"/>
    <property type="match status" value="2"/>
</dbReference>
<comment type="caution">
    <text evidence="12">The sequence shown here is derived from an EMBL/GenBank/DDBJ whole genome shotgun (WGS) entry which is preliminary data.</text>
</comment>
<evidence type="ECO:0000256" key="2">
    <source>
        <dbReference type="ARBA" id="ARBA00022475"/>
    </source>
</evidence>
<dbReference type="RefSeq" id="XP_070862621.1">
    <property type="nucleotide sequence ID" value="XM_071005257.1"/>
</dbReference>
<evidence type="ECO:0000256" key="1">
    <source>
        <dbReference type="ARBA" id="ARBA00004651"/>
    </source>
</evidence>
<evidence type="ECO:0000256" key="7">
    <source>
        <dbReference type="ARBA" id="ARBA00035585"/>
    </source>
</evidence>
<feature type="region of interest" description="Disordered" evidence="8">
    <location>
        <begin position="695"/>
        <end position="727"/>
    </location>
</feature>
<evidence type="ECO:0000256" key="9">
    <source>
        <dbReference type="SAM" id="Phobius"/>
    </source>
</evidence>
<dbReference type="Proteomes" id="UP001610728">
    <property type="component" value="Unassembled WGS sequence"/>
</dbReference>
<dbReference type="EMBL" id="JABSNW010000001">
    <property type="protein sequence ID" value="KAL2891441.1"/>
    <property type="molecule type" value="Genomic_DNA"/>
</dbReference>
<sequence length="1362" mass="151549">MAAEKSSTTPQSQFASPTNHPTEISSPGRRSPPQQPAPITASSAPSNTDPTTQPMGKWLSQIVIHGHLVLWSILGVLARLGMIGLTEYPNAPVSFGVLWANVAGSFIMGFLLEERVLFVETVQRKIRDTEVLPRRAVSAVQIERREEETARRDITEPESEVKPKSVPRSDGHISREDRAPPGEMHEEGDDAGDMDTEDTNLELMQSLGESEGRGGSLPGDSAQTVQLADFVKAKKTIPLYIGLATGFCGSFTSFSTFVLDAFLAAVNQLPSDSSTRAGGDSFMAFAAVALLNPGMSLAGFHCGTHMARALGHLRVGLGGIPDSLLPALDKVAAVLGYGCWVGAAFMTAFPPHDHWRGKPLFSLVIGPLGTMLRFHLSAFNAGRKYPLGTLAANMLGTALLGAFFDVMHVPTHSVIGCQILEGFSDGFCGCLTTVSTWVAELAALSTKRAYVYGMASFAGGFIILIPVMGGLYWAEGFGTPNDQIDVCINSLLGQPFIKKAPTNVSRDGRILIADLCALIRCGQNLLLSKNEGNLLQNAWWHLQGVDRHDLRVPGRPVSRLTNKADVSKALRSLNVLANLVVTNGQFRKLLKDAGILFRDIASDAATTASRVFRPKAEDLAQIDEPAEDNVWYSEPDISGFRTRARNMIGQSRLEARELTDNLERAAAENLSAPQNPQRRRLSGKEIKKKAIKIATRKPTDKAIKRQDSRRTKSRKEQMRKDAKEYLQRKVPKSRQESIIFRLKKILQECQHNGDYRVAVTALLDLGERYKHFALNLAEDSQETLRESHDEAPIDLKEAEYEIKLLIERFANGTSLDGLIEAVHSMCSAAHEDEDLLDWFSDMNGFIRSCLLNPGYILEDDCSDDWEELYSIGHALLRTRYKQQTDRIADEIKFIAQQFDEDEQNAAFAKATKKVFKSLGEGEDGHIQFKPHLVKDLFEVFLPSLLSKISYIPLPRIEFSSTDFDVIVENLVLESDNFTPNTAQWRSETKINWGRKSLAQQSQLKNKNALHQVCEIFLSGIQFDLRGVAYHVNRKTGFLPMCDSGIADLLLPGEGLAVKITLAMASTSPEKGHAIKASNSEYKWFQLQTVSVDVSRLEVNIVESTHKVLHHIFRPLVIRELRNVLKETAERLIREKSSQLDALLWKIHQNAVAYTTRARELNRHPPGKLRRYAKATRYVFRMYRAHRRREHGRESENYSLADSTTGRRSLNRALLSPAIPHIESAKYRVPEGEKRTRVSWTVMENSLFPDIKLPDAKGTSVSSKAAEYKELAHKGERWTSPVFSIGSASRSAQLPAPTRVMRKTPIFRTRTVEEEDEHGDEGEAGTESEEQQQMRGANHRTATATPWEDDDGESTMETFVDCE</sequence>
<evidence type="ECO:0000313" key="12">
    <source>
        <dbReference type="EMBL" id="KAL2891441.1"/>
    </source>
</evidence>
<feature type="region of interest" description="Disordered" evidence="8">
    <location>
        <begin position="144"/>
        <end position="196"/>
    </location>
</feature>
<feature type="transmembrane region" description="Helical" evidence="9">
    <location>
        <begin position="449"/>
        <end position="474"/>
    </location>
</feature>
<gene>
    <name evidence="12" type="ORF">HOO65_010799</name>
</gene>
<name>A0ABR4MT51_9PEZI</name>
<feature type="domain" description="HAM1-like C-terminal" evidence="10">
    <location>
        <begin position="1091"/>
        <end position="1294"/>
    </location>
</feature>
<evidence type="ECO:0000256" key="6">
    <source>
        <dbReference type="ARBA" id="ARBA00035120"/>
    </source>
</evidence>
<feature type="region of interest" description="Disordered" evidence="8">
    <location>
        <begin position="1308"/>
        <end position="1362"/>
    </location>
</feature>
<feature type="compositionally biased region" description="Acidic residues" evidence="8">
    <location>
        <begin position="1346"/>
        <end position="1362"/>
    </location>
</feature>
<organism evidence="12 13">
    <name type="scientific">Ceratocystis lukuohia</name>
    <dbReference type="NCBI Taxonomy" id="2019550"/>
    <lineage>
        <taxon>Eukaryota</taxon>
        <taxon>Fungi</taxon>
        <taxon>Dikarya</taxon>
        <taxon>Ascomycota</taxon>
        <taxon>Pezizomycotina</taxon>
        <taxon>Sordariomycetes</taxon>
        <taxon>Hypocreomycetidae</taxon>
        <taxon>Microascales</taxon>
        <taxon>Ceratocystidaceae</taxon>
        <taxon>Ceratocystis</taxon>
    </lineage>
</organism>
<feature type="compositionally biased region" description="Polar residues" evidence="8">
    <location>
        <begin position="40"/>
        <end position="53"/>
    </location>
</feature>
<feature type="compositionally biased region" description="Acidic residues" evidence="8">
    <location>
        <begin position="186"/>
        <end position="196"/>
    </location>
</feature>
<dbReference type="InterPro" id="IPR027842">
    <property type="entry name" value="HAM1-like_C"/>
</dbReference>
<comment type="catalytic activity">
    <reaction evidence="7">
        <text>fluoride(in) = fluoride(out)</text>
        <dbReference type="Rhea" id="RHEA:76159"/>
        <dbReference type="ChEBI" id="CHEBI:17051"/>
    </reaction>
    <physiologicalReaction direction="left-to-right" evidence="7">
        <dbReference type="Rhea" id="RHEA:76160"/>
    </physiologicalReaction>
</comment>
<dbReference type="PANTHER" id="PTHR31138">
    <property type="entry name" value="CHROMOSOME 19, WHOLE GENOME SHOTGUN SEQUENCE"/>
    <property type="match status" value="1"/>
</dbReference>